<dbReference type="AlphaFoldDB" id="B6UFZ4"/>
<dbReference type="EMBL" id="EU976159">
    <property type="protein sequence ID" value="ACG48277.1"/>
    <property type="molecule type" value="mRNA"/>
</dbReference>
<organism evidence="2">
    <name type="scientific">Zea mays</name>
    <name type="common">Maize</name>
    <dbReference type="NCBI Taxonomy" id="4577"/>
    <lineage>
        <taxon>Eukaryota</taxon>
        <taxon>Viridiplantae</taxon>
        <taxon>Streptophyta</taxon>
        <taxon>Embryophyta</taxon>
        <taxon>Tracheophyta</taxon>
        <taxon>Spermatophyta</taxon>
        <taxon>Magnoliopsida</taxon>
        <taxon>Liliopsida</taxon>
        <taxon>Poales</taxon>
        <taxon>Poaceae</taxon>
        <taxon>PACMAD clade</taxon>
        <taxon>Panicoideae</taxon>
        <taxon>Andropogonodae</taxon>
        <taxon>Andropogoneae</taxon>
        <taxon>Tripsacinae</taxon>
        <taxon>Zea</taxon>
    </lineage>
</organism>
<evidence type="ECO:0000313" key="2">
    <source>
        <dbReference type="EMBL" id="ACG48277.1"/>
    </source>
</evidence>
<reference evidence="2" key="1">
    <citation type="journal article" date="2009" name="Plant Mol. Biol.">
        <title>Insights into corn genes derived from large-scale cDNA sequencing.</title>
        <authorList>
            <person name="Alexandrov N.N."/>
            <person name="Brover V.V."/>
            <person name="Freidin S."/>
            <person name="Troukhan M.E."/>
            <person name="Tatarinova T.V."/>
            <person name="Zhang H."/>
            <person name="Swaller T.J."/>
            <person name="Lu Y.P."/>
            <person name="Bouck J."/>
            <person name="Flavell R.B."/>
            <person name="Feldmann K.A."/>
        </authorList>
    </citation>
    <scope>NUCLEOTIDE SEQUENCE</scope>
</reference>
<keyword evidence="1" id="KW-0812">Transmembrane</keyword>
<keyword evidence="1" id="KW-0472">Membrane</keyword>
<sequence>MRGVTLASVCFWWLELSMFSCMYPFLCMGKSNRVRFGYLRDL</sequence>
<name>B6UFZ4_MAIZE</name>
<feature type="transmembrane region" description="Helical" evidence="1">
    <location>
        <begin position="6"/>
        <end position="26"/>
    </location>
</feature>
<accession>B6UFZ4</accession>
<evidence type="ECO:0000256" key="1">
    <source>
        <dbReference type="SAM" id="Phobius"/>
    </source>
</evidence>
<protein>
    <submittedName>
        <fullName evidence="2">Uncharacterized protein</fullName>
    </submittedName>
</protein>
<proteinExistence type="evidence at transcript level"/>
<keyword evidence="1" id="KW-1133">Transmembrane helix</keyword>